<dbReference type="Proteomes" id="UP001152049">
    <property type="component" value="Unassembled WGS sequence"/>
</dbReference>
<dbReference type="GO" id="GO:0005634">
    <property type="term" value="C:nucleus"/>
    <property type="evidence" value="ECO:0007669"/>
    <property type="project" value="TreeGrafter"/>
</dbReference>
<keyword evidence="3" id="KW-1185">Reference proteome</keyword>
<dbReference type="Pfam" id="PF10521">
    <property type="entry name" value="Tti2"/>
    <property type="match status" value="1"/>
</dbReference>
<dbReference type="GO" id="GO:0110078">
    <property type="term" value="C:TTT Hsp90 cochaperone complex"/>
    <property type="evidence" value="ECO:0007669"/>
    <property type="project" value="InterPro"/>
</dbReference>
<name>A0A9W8RVB7_9HYPO</name>
<accession>A0A9W8RVB7</accession>
<dbReference type="AlphaFoldDB" id="A0A9W8RVB7"/>
<reference evidence="2" key="1">
    <citation type="submission" date="2022-09" db="EMBL/GenBank/DDBJ databases">
        <title>Fusarium specimens isolated from Avocado Roots.</title>
        <authorList>
            <person name="Stajich J."/>
            <person name="Roper C."/>
            <person name="Heimlech-Rivalta G."/>
        </authorList>
    </citation>
    <scope>NUCLEOTIDE SEQUENCE</scope>
    <source>
        <strain evidence="2">CF00136</strain>
    </source>
</reference>
<proteinExistence type="inferred from homology"/>
<dbReference type="PANTHER" id="PTHR32226">
    <property type="entry name" value="TELO2-INTERACTING PROTEIN 2"/>
    <property type="match status" value="1"/>
</dbReference>
<dbReference type="SUPFAM" id="SSF48371">
    <property type="entry name" value="ARM repeat"/>
    <property type="match status" value="1"/>
</dbReference>
<evidence type="ECO:0000313" key="2">
    <source>
        <dbReference type="EMBL" id="KAJ4257450.1"/>
    </source>
</evidence>
<dbReference type="OrthoDB" id="6417021at2759"/>
<dbReference type="InterPro" id="IPR016024">
    <property type="entry name" value="ARM-type_fold"/>
</dbReference>
<dbReference type="InterPro" id="IPR018870">
    <property type="entry name" value="Tti2"/>
</dbReference>
<dbReference type="EMBL" id="JAOQAZ010000017">
    <property type="protein sequence ID" value="KAJ4257450.1"/>
    <property type="molecule type" value="Genomic_DNA"/>
</dbReference>
<comment type="caution">
    <text evidence="2">The sequence shown here is derived from an EMBL/GenBank/DDBJ whole genome shotgun (WGS) entry which is preliminary data.</text>
</comment>
<gene>
    <name evidence="2" type="ORF">NW762_008574</name>
</gene>
<evidence type="ECO:0000256" key="1">
    <source>
        <dbReference type="ARBA" id="ARBA00034736"/>
    </source>
</evidence>
<dbReference type="PANTHER" id="PTHR32226:SF2">
    <property type="entry name" value="TELO2-INTERACTING PROTEIN 2"/>
    <property type="match status" value="1"/>
</dbReference>
<protein>
    <submittedName>
        <fullName evidence="2">Uncharacterized protein</fullName>
    </submittedName>
</protein>
<comment type="similarity">
    <text evidence="1">Belongs to the TTI2 family.</text>
</comment>
<evidence type="ECO:0000313" key="3">
    <source>
        <dbReference type="Proteomes" id="UP001152049"/>
    </source>
</evidence>
<sequence length="504" mass="55128">MSGIASDLTSGALSGLLGPLNTERLHELSDRIDQFSSKSLEDVTSTLSSCDGVDLHETTLLVATYLAAEGQKDLGSSQVEVLARLLSEKALVLQTGREYIELLTEAAVACLSILSTKNSLGLGENTLLKLTAVTDPQDPWTTTTAATTASELLSEQLADQTLADFIVMTVLQKTLKPLFTKSSSRITASGRPSQYPVVEDRFQPISEVQPWKTQTPWVEATMQWVVNMSTASLIQQHWPLFMPVLLALVENETIEIKARGLEILTAFVSKCPAQVLQNTGIGRVFGDATFPLLLYLPSVTPEDQSTSILIPAYDVLIKLAESSGNLGSLERRQLLDKVLRDGIFAGHFHASQHTRIVKVLMQKTAAIVNCLGIYSIKHLRPLLSMVSSVMTDPFATSYPPTLIAATQTLGVIITNGWPRIREAEHMEHVVRILSLCWLNVSEETENSASHAHGDDAKALSKNLLHTAKILQTLWAEDDSKRPTKLNEALEKEPRLSELFPVATA</sequence>
<organism evidence="2 3">
    <name type="scientific">Fusarium torreyae</name>
    <dbReference type="NCBI Taxonomy" id="1237075"/>
    <lineage>
        <taxon>Eukaryota</taxon>
        <taxon>Fungi</taxon>
        <taxon>Dikarya</taxon>
        <taxon>Ascomycota</taxon>
        <taxon>Pezizomycotina</taxon>
        <taxon>Sordariomycetes</taxon>
        <taxon>Hypocreomycetidae</taxon>
        <taxon>Hypocreales</taxon>
        <taxon>Nectriaceae</taxon>
        <taxon>Fusarium</taxon>
    </lineage>
</organism>
<dbReference type="GO" id="GO:0005829">
    <property type="term" value="C:cytosol"/>
    <property type="evidence" value="ECO:0007669"/>
    <property type="project" value="TreeGrafter"/>
</dbReference>